<protein>
    <recommendedName>
        <fullName evidence="4">CABIT domain-containing protein</fullName>
    </recommendedName>
</protein>
<feature type="region of interest" description="Disordered" evidence="1">
    <location>
        <begin position="518"/>
        <end position="557"/>
    </location>
</feature>
<comment type="caution">
    <text evidence="2">The sequence shown here is derived from an EMBL/GenBank/DDBJ whole genome shotgun (WGS) entry which is preliminary data.</text>
</comment>
<feature type="region of interest" description="Disordered" evidence="1">
    <location>
        <begin position="402"/>
        <end position="440"/>
    </location>
</feature>
<feature type="compositionally biased region" description="Basic and acidic residues" evidence="1">
    <location>
        <begin position="791"/>
        <end position="801"/>
    </location>
</feature>
<feature type="compositionally biased region" description="Basic and acidic residues" evidence="1">
    <location>
        <begin position="689"/>
        <end position="714"/>
    </location>
</feature>
<proteinExistence type="predicted"/>
<organism evidence="2 3">
    <name type="scientific">Elysia marginata</name>
    <dbReference type="NCBI Taxonomy" id="1093978"/>
    <lineage>
        <taxon>Eukaryota</taxon>
        <taxon>Metazoa</taxon>
        <taxon>Spiralia</taxon>
        <taxon>Lophotrochozoa</taxon>
        <taxon>Mollusca</taxon>
        <taxon>Gastropoda</taxon>
        <taxon>Heterobranchia</taxon>
        <taxon>Euthyneura</taxon>
        <taxon>Panpulmonata</taxon>
        <taxon>Sacoglossa</taxon>
        <taxon>Placobranchoidea</taxon>
        <taxon>Plakobranchidae</taxon>
        <taxon>Elysia</taxon>
    </lineage>
</organism>
<evidence type="ECO:0000313" key="3">
    <source>
        <dbReference type="Proteomes" id="UP000762676"/>
    </source>
</evidence>
<gene>
    <name evidence="2" type="ORF">ElyMa_000137900</name>
</gene>
<keyword evidence="3" id="KW-1185">Reference proteome</keyword>
<feature type="compositionally biased region" description="Basic and acidic residues" evidence="1">
    <location>
        <begin position="429"/>
        <end position="440"/>
    </location>
</feature>
<feature type="compositionally biased region" description="Polar residues" evidence="1">
    <location>
        <begin position="802"/>
        <end position="815"/>
    </location>
</feature>
<dbReference type="AlphaFoldDB" id="A0AAV4EQD7"/>
<evidence type="ECO:0000313" key="2">
    <source>
        <dbReference type="EMBL" id="GFR62726.1"/>
    </source>
</evidence>
<feature type="compositionally biased region" description="Polar residues" evidence="1">
    <location>
        <begin position="91"/>
        <end position="100"/>
    </location>
</feature>
<sequence length="1078" mass="118784">MGLSRKLGTSGARAAEPEGTAIPYKWSTQTYTMAELMSRFKLPCVVQCATDSCSVVWSDFQFDLRQPLLLFEKRTVKKVHAMSVSVPKTRLASSSDSNPDSAEPLEEVGPPMAIPCDYDGWFGAAPKGQSKTIRHTRVEGIAKSTARRFLVTTKLPAFTSSRSLGGAGSGDLDGYVPHDILPGEVLKRICLLDPSPGDPDCPAIVRQNGPCLECLDEKDEDVLIPLSRRALLYEIAELYPDDMNRVFTMGQVVAAGNKQLPRVLKLAHGDPPLLAYAFTGMLRCYSVFTEETILAATLDDVSSICLELSTDSCAKFRLCLNEASVKRTCEYVNAQHMCDTFGAKFITGIKVSFSLQPEMIDLDDVDMSFYESQTSVSDMQEVEANSEFDISWGAVKKAKLYSPTTEDDHQQNEIDKDSDSSSDGGLSETRGDNKGDKKGDDADIYAVVKKIRPADLSSSQQQQREFTEKQIADLMQRKGMIATIGERDDSKTNSALEENMIKHNPLFYYFQREAEEERESSDLANSGKSAEETQRITVSDTLGTHAGPDFQPTEDKLPDIITAPLDLNVTGVESEAEDLDTSVYEQVVCTPAREYSEDEVAGSVSSESDDDSDILCRVSQKTKTEFPIEANVVIRSMARQAKRNDANSLLNNRGKIFETSSSDDVNSDLERLNESESNKRIRQLLLHKNRNESHGEAWSDTKSSKTHKNTEKKTSLKGSSPSTKGLERLGLVNETSIEGNFPKSNATSEDTNYITFKPNPLRPTFTEVEDPLEGTMSELDKITSIKPSGLRTDKSDSDRNLQDFSAPQKHVNSSPKNACNVKCTDIHKNGSVQGNLVLFETSSRTKQRPEPPKGPNKKHADVMQEEDRFDSPKVSHHPHIHPHITSATKHYPPEALHLGQWTKPVPLGGAVAGKDCVDNGLDSLRAKSKVSSSVQSFERLNSSTGAGSNTDIRNDITGQKPALIFTSEKSKSINQNNIEIDTNTHQSQGLKEGTNSVQKENENTTALSRSFKSCDLPQEDVSEDSHTINKLSVESDSDEDVTTIEEHFVVSADSIKPPGSNLKVLPVYHEDLNPENFV</sequence>
<name>A0AAV4EQD7_9GAST</name>
<evidence type="ECO:0000256" key="1">
    <source>
        <dbReference type="SAM" id="MobiDB-lite"/>
    </source>
</evidence>
<reference evidence="2 3" key="1">
    <citation type="journal article" date="2021" name="Elife">
        <title>Chloroplast acquisition without the gene transfer in kleptoplastic sea slugs, Plakobranchus ocellatus.</title>
        <authorList>
            <person name="Maeda T."/>
            <person name="Takahashi S."/>
            <person name="Yoshida T."/>
            <person name="Shimamura S."/>
            <person name="Takaki Y."/>
            <person name="Nagai Y."/>
            <person name="Toyoda A."/>
            <person name="Suzuki Y."/>
            <person name="Arimoto A."/>
            <person name="Ishii H."/>
            <person name="Satoh N."/>
            <person name="Nishiyama T."/>
            <person name="Hasebe M."/>
            <person name="Maruyama T."/>
            <person name="Minagawa J."/>
            <person name="Obokata J."/>
            <person name="Shigenobu S."/>
        </authorList>
    </citation>
    <scope>NUCLEOTIDE SEQUENCE [LARGE SCALE GENOMIC DNA]</scope>
</reference>
<feature type="region of interest" description="Disordered" evidence="1">
    <location>
        <begin position="786"/>
        <end position="815"/>
    </location>
</feature>
<evidence type="ECO:0008006" key="4">
    <source>
        <dbReference type="Google" id="ProtNLM"/>
    </source>
</evidence>
<dbReference type="Proteomes" id="UP000762676">
    <property type="component" value="Unassembled WGS sequence"/>
</dbReference>
<dbReference type="EMBL" id="BMAT01000250">
    <property type="protein sequence ID" value="GFR62726.1"/>
    <property type="molecule type" value="Genomic_DNA"/>
</dbReference>
<feature type="region of interest" description="Disordered" evidence="1">
    <location>
        <begin position="842"/>
        <end position="866"/>
    </location>
</feature>
<accession>A0AAV4EQD7</accession>
<feature type="compositionally biased region" description="Polar residues" evidence="1">
    <location>
        <begin position="733"/>
        <end position="754"/>
    </location>
</feature>
<feature type="region of interest" description="Disordered" evidence="1">
    <location>
        <begin position="88"/>
        <end position="109"/>
    </location>
</feature>
<feature type="region of interest" description="Disordered" evidence="1">
    <location>
        <begin position="980"/>
        <end position="1003"/>
    </location>
</feature>
<feature type="region of interest" description="Disordered" evidence="1">
    <location>
        <begin position="686"/>
        <end position="764"/>
    </location>
</feature>
<feature type="compositionally biased region" description="Basic and acidic residues" evidence="1">
    <location>
        <begin position="406"/>
        <end position="419"/>
    </location>
</feature>